<dbReference type="InterPro" id="IPR050235">
    <property type="entry name" value="CK1_Ser-Thr_kinase"/>
</dbReference>
<feature type="domain" description="Protein kinase" evidence="2">
    <location>
        <begin position="29"/>
        <end position="290"/>
    </location>
</feature>
<accession>A0A0D6M0S4</accession>
<dbReference type="Gene3D" id="1.10.510.10">
    <property type="entry name" value="Transferase(Phosphotransferase) domain 1"/>
    <property type="match status" value="1"/>
</dbReference>
<proteinExistence type="predicted"/>
<evidence type="ECO:0000313" key="4">
    <source>
        <dbReference type="Proteomes" id="UP000054495"/>
    </source>
</evidence>
<dbReference type="InterPro" id="IPR011009">
    <property type="entry name" value="Kinase-like_dom_sf"/>
</dbReference>
<protein>
    <recommendedName>
        <fullName evidence="1">non-specific serine/threonine protein kinase</fullName>
        <ecNumber evidence="1">2.7.11.1</ecNumber>
    </recommendedName>
</protein>
<dbReference type="PROSITE" id="PS50011">
    <property type="entry name" value="PROTEIN_KINASE_DOM"/>
    <property type="match status" value="1"/>
</dbReference>
<dbReference type="InterPro" id="IPR008271">
    <property type="entry name" value="Ser/Thr_kinase_AS"/>
</dbReference>
<reference evidence="3 4" key="1">
    <citation type="submission" date="2013-05" db="EMBL/GenBank/DDBJ databases">
        <title>Draft genome of the parasitic nematode Anyclostoma ceylanicum.</title>
        <authorList>
            <person name="Mitreva M."/>
        </authorList>
    </citation>
    <scope>NUCLEOTIDE SEQUENCE [LARGE SCALE GENOMIC DNA]</scope>
</reference>
<dbReference type="GO" id="GO:0004674">
    <property type="term" value="F:protein serine/threonine kinase activity"/>
    <property type="evidence" value="ECO:0007669"/>
    <property type="project" value="UniProtKB-EC"/>
</dbReference>
<dbReference type="PROSITE" id="PS00108">
    <property type="entry name" value="PROTEIN_KINASE_ST"/>
    <property type="match status" value="1"/>
</dbReference>
<dbReference type="EMBL" id="KE124881">
    <property type="protein sequence ID" value="EPB75941.1"/>
    <property type="molecule type" value="Genomic_DNA"/>
</dbReference>
<dbReference type="SMART" id="SM00220">
    <property type="entry name" value="S_TKc"/>
    <property type="match status" value="1"/>
</dbReference>
<dbReference type="Pfam" id="PF00069">
    <property type="entry name" value="Pkinase"/>
    <property type="match status" value="1"/>
</dbReference>
<evidence type="ECO:0000313" key="3">
    <source>
        <dbReference type="EMBL" id="EPB75941.1"/>
    </source>
</evidence>
<dbReference type="PANTHER" id="PTHR11909">
    <property type="entry name" value="CASEIN KINASE-RELATED"/>
    <property type="match status" value="1"/>
</dbReference>
<evidence type="ECO:0000259" key="2">
    <source>
        <dbReference type="PROSITE" id="PS50011"/>
    </source>
</evidence>
<dbReference type="AlphaFoldDB" id="A0A0D6M0S4"/>
<dbReference type="SUPFAM" id="SSF56112">
    <property type="entry name" value="Protein kinase-like (PK-like)"/>
    <property type="match status" value="1"/>
</dbReference>
<keyword evidence="4" id="KW-1185">Reference proteome</keyword>
<dbReference type="EC" id="2.7.11.1" evidence="1"/>
<organism evidence="3 4">
    <name type="scientific">Ancylostoma ceylanicum</name>
    <dbReference type="NCBI Taxonomy" id="53326"/>
    <lineage>
        <taxon>Eukaryota</taxon>
        <taxon>Metazoa</taxon>
        <taxon>Ecdysozoa</taxon>
        <taxon>Nematoda</taxon>
        <taxon>Chromadorea</taxon>
        <taxon>Rhabditida</taxon>
        <taxon>Rhabditina</taxon>
        <taxon>Rhabditomorpha</taxon>
        <taxon>Strongyloidea</taxon>
        <taxon>Ancylostomatidae</taxon>
        <taxon>Ancylostomatinae</taxon>
        <taxon>Ancylostoma</taxon>
    </lineage>
</organism>
<name>A0A0D6M0S4_9BILA</name>
<dbReference type="Proteomes" id="UP000054495">
    <property type="component" value="Unassembled WGS sequence"/>
</dbReference>
<sequence length="346" mass="40078">MAGAREDLKSFPPGKANVSNRLQIVGGRWKVIEKLGEGGMGAVYKVEDDLWEGGVLKLEVYILQQLQKMRDTVKLYDSGRRDKYCFMVMTMCGSDLMSLKRSAGRPFSESTTLRLAISTLYAIKQVHEIGYVHRDVKPGNCMIGKYGRDTRMIYLIDFGMARSFVAKDEATGKLAIRKPREGDQLFRGTPRYCSLNTHYRKEQGRVDDLWAWLHMLVELHIGLPWNRIADEKVILAWKEKCSKEELFRTCPQEFFRIYDYLKTLKYEDRPDYYGLYSECAVGLKRVHGSFLDQYEWEGDPQDDVATALSISEHDRRPHRPISRSRLAHKTYPFTTKAVFESNILML</sequence>
<evidence type="ECO:0000256" key="1">
    <source>
        <dbReference type="ARBA" id="ARBA00012513"/>
    </source>
</evidence>
<dbReference type="GO" id="GO:0005524">
    <property type="term" value="F:ATP binding"/>
    <property type="evidence" value="ECO:0007669"/>
    <property type="project" value="InterPro"/>
</dbReference>
<dbReference type="FunFam" id="1.10.510.10:FF:001002">
    <property type="entry name" value="Protein CBG10779"/>
    <property type="match status" value="1"/>
</dbReference>
<gene>
    <name evidence="3" type="ORF">ANCCEY_04959</name>
</gene>
<dbReference type="InterPro" id="IPR000719">
    <property type="entry name" value="Prot_kinase_dom"/>
</dbReference>